<evidence type="ECO:0000259" key="1">
    <source>
        <dbReference type="Pfam" id="PF04865"/>
    </source>
</evidence>
<evidence type="ECO:0000313" key="3">
    <source>
        <dbReference type="EMBL" id="MRW88877.1"/>
    </source>
</evidence>
<accession>A0A6I2KUV5</accession>
<protein>
    <submittedName>
        <fullName evidence="3">Baseplate protein</fullName>
    </submittedName>
</protein>
<dbReference type="Pfam" id="PF04865">
    <property type="entry name" value="Baseplate_J"/>
    <property type="match status" value="1"/>
</dbReference>
<dbReference type="InterPro" id="IPR058530">
    <property type="entry name" value="Baseplate_J-like_C"/>
</dbReference>
<sequence>MTALNTKTFATMVSDQVTSIQSKASQLINFTIGSVLRALVETNAALGLWLQSMIIQVLGVTRASTSSDSDLDSWMADYGVTRIAATAAVGQVTFSRFTPTTQAIVPIGSIVQTADGSLQYAVTVDLSNPSYTTAGYVIAAGTASVTVPVQALVAGASGNAAANLVTALAQTILYVDTVTNAAAFSGGADAESDTALRARFVAYIASLSKATVTAIGYAIAAAELGAYYSIVENKKYDGSADLGYFYIVVDDGSGSPPAAFITTVTNAVDAVRPITTRFGIYTPNVITAAVAMTVTVASGYDAAATRALVVTALQTYINSLALGQTLQYTRLAAIAYGASAGVANVSGVTLNAGTADLTATAQQVIKHSTVVVS</sequence>
<dbReference type="EMBL" id="WKJK01000001">
    <property type="protein sequence ID" value="MRW88877.1"/>
    <property type="molecule type" value="Genomic_DNA"/>
</dbReference>
<dbReference type="InterPro" id="IPR006949">
    <property type="entry name" value="Barrel_Baseplate_J-like"/>
</dbReference>
<dbReference type="InterPro" id="IPR052399">
    <property type="entry name" value="Phage_Baseplate_Assmbl_Protein"/>
</dbReference>
<dbReference type="Proteomes" id="UP000433309">
    <property type="component" value="Unassembled WGS sequence"/>
</dbReference>
<name>A0A6I2KUV5_9BURK</name>
<dbReference type="RefSeq" id="WP_154372812.1">
    <property type="nucleotide sequence ID" value="NZ_WKJK01000001.1"/>
</dbReference>
<dbReference type="PANTHER" id="PTHR37829">
    <property type="entry name" value="PHAGE-LIKE ELEMENT PBSX PROTEIN XKDT"/>
    <property type="match status" value="1"/>
</dbReference>
<dbReference type="Pfam" id="PF26079">
    <property type="entry name" value="Baseplate_J_C"/>
    <property type="match status" value="1"/>
</dbReference>
<comment type="caution">
    <text evidence="3">The sequence shown here is derived from an EMBL/GenBank/DDBJ whole genome shotgun (WGS) entry which is preliminary data.</text>
</comment>
<evidence type="ECO:0000259" key="2">
    <source>
        <dbReference type="Pfam" id="PF26079"/>
    </source>
</evidence>
<proteinExistence type="predicted"/>
<dbReference type="AlphaFoldDB" id="A0A6I2KUV5"/>
<feature type="domain" description="Baseplate protein J-like barrel" evidence="1">
    <location>
        <begin position="96"/>
        <end position="187"/>
    </location>
</feature>
<gene>
    <name evidence="3" type="ORF">GJ699_02645</name>
</gene>
<evidence type="ECO:0000313" key="4">
    <source>
        <dbReference type="Proteomes" id="UP000433309"/>
    </source>
</evidence>
<keyword evidence="4" id="KW-1185">Reference proteome</keyword>
<dbReference type="PANTHER" id="PTHR37829:SF3">
    <property type="entry name" value="PROTEIN JAYE-RELATED"/>
    <property type="match status" value="1"/>
</dbReference>
<organism evidence="3 4">
    <name type="scientific">Duganella guangzhouensis</name>
    <dbReference type="NCBI Taxonomy" id="2666084"/>
    <lineage>
        <taxon>Bacteria</taxon>
        <taxon>Pseudomonadati</taxon>
        <taxon>Pseudomonadota</taxon>
        <taxon>Betaproteobacteria</taxon>
        <taxon>Burkholderiales</taxon>
        <taxon>Oxalobacteraceae</taxon>
        <taxon>Telluria group</taxon>
        <taxon>Duganella</taxon>
    </lineage>
</organism>
<reference evidence="3 4" key="1">
    <citation type="submission" date="2019-11" db="EMBL/GenBank/DDBJ databases">
        <title>Novel species isolated from a subtropical stream in China.</title>
        <authorList>
            <person name="Lu H."/>
        </authorList>
    </citation>
    <scope>NUCLEOTIDE SEQUENCE [LARGE SCALE GENOMIC DNA]</scope>
    <source>
        <strain evidence="3 4">FT80W</strain>
    </source>
</reference>
<feature type="domain" description="Baseplate J-like C-terminal" evidence="2">
    <location>
        <begin position="289"/>
        <end position="373"/>
    </location>
</feature>